<feature type="compositionally biased region" description="Pro residues" evidence="2">
    <location>
        <begin position="289"/>
        <end position="298"/>
    </location>
</feature>
<feature type="compositionally biased region" description="Pro residues" evidence="2">
    <location>
        <begin position="305"/>
        <end position="347"/>
    </location>
</feature>
<comment type="caution">
    <text evidence="4">The sequence shown here is derived from an EMBL/GenBank/DDBJ whole genome shotgun (WGS) entry which is preliminary data.</text>
</comment>
<evidence type="ECO:0000256" key="2">
    <source>
        <dbReference type="SAM" id="MobiDB-lite"/>
    </source>
</evidence>
<dbReference type="InterPro" id="IPR023365">
    <property type="entry name" value="Sortase_dom-sf"/>
</dbReference>
<evidence type="ECO:0000256" key="1">
    <source>
        <dbReference type="ARBA" id="ARBA00022801"/>
    </source>
</evidence>
<feature type="region of interest" description="Disordered" evidence="2">
    <location>
        <begin position="252"/>
        <end position="364"/>
    </location>
</feature>
<feature type="transmembrane region" description="Helical" evidence="3">
    <location>
        <begin position="53"/>
        <end position="73"/>
    </location>
</feature>
<evidence type="ECO:0000256" key="3">
    <source>
        <dbReference type="SAM" id="Phobius"/>
    </source>
</evidence>
<dbReference type="EMBL" id="JAEKNN010000030">
    <property type="protein sequence ID" value="MBJ7609176.1"/>
    <property type="molecule type" value="Genomic_DNA"/>
</dbReference>
<feature type="compositionally biased region" description="Pro residues" evidence="2">
    <location>
        <begin position="254"/>
        <end position="268"/>
    </location>
</feature>
<dbReference type="Proteomes" id="UP000614410">
    <property type="component" value="Unassembled WGS sequence"/>
</dbReference>
<proteinExistence type="predicted"/>
<dbReference type="CDD" id="cd05829">
    <property type="entry name" value="Sortase_F"/>
    <property type="match status" value="1"/>
</dbReference>
<keyword evidence="3" id="KW-0472">Membrane</keyword>
<keyword evidence="3" id="KW-0812">Transmembrane</keyword>
<accession>A0A934KGQ6</accession>
<dbReference type="GO" id="GO:0016787">
    <property type="term" value="F:hydrolase activity"/>
    <property type="evidence" value="ECO:0007669"/>
    <property type="project" value="UniProtKB-KW"/>
</dbReference>
<reference evidence="4 5" key="1">
    <citation type="submission" date="2020-10" db="EMBL/GenBank/DDBJ databases">
        <title>Ca. Dormibacterota MAGs.</title>
        <authorList>
            <person name="Montgomery K."/>
        </authorList>
    </citation>
    <scope>NUCLEOTIDE SEQUENCE [LARGE SCALE GENOMIC DNA]</scope>
    <source>
        <strain evidence="4">Mitchell_Peninsula_5</strain>
    </source>
</reference>
<organism evidence="4 5">
    <name type="scientific">Candidatus Amunia macphersoniae</name>
    <dbReference type="NCBI Taxonomy" id="3127014"/>
    <lineage>
        <taxon>Bacteria</taxon>
        <taxon>Bacillati</taxon>
        <taxon>Candidatus Dormiibacterota</taxon>
        <taxon>Candidatus Dormibacteria</taxon>
        <taxon>Candidatus Aeolococcales</taxon>
        <taxon>Candidatus Aeolococcaceae</taxon>
        <taxon>Candidatus Amunia</taxon>
    </lineage>
</organism>
<dbReference type="AlphaFoldDB" id="A0A934KGQ6"/>
<evidence type="ECO:0000313" key="4">
    <source>
        <dbReference type="EMBL" id="MBJ7609176.1"/>
    </source>
</evidence>
<dbReference type="Gene3D" id="2.40.260.10">
    <property type="entry name" value="Sortase"/>
    <property type="match status" value="1"/>
</dbReference>
<dbReference type="Pfam" id="PF04203">
    <property type="entry name" value="Sortase"/>
    <property type="match status" value="1"/>
</dbReference>
<dbReference type="SUPFAM" id="SSF63817">
    <property type="entry name" value="Sortase"/>
    <property type="match status" value="1"/>
</dbReference>
<name>A0A934KGQ6_9BACT</name>
<gene>
    <name evidence="4" type="ORF">JF887_07055</name>
</gene>
<keyword evidence="1" id="KW-0378">Hydrolase</keyword>
<dbReference type="InterPro" id="IPR005754">
    <property type="entry name" value="Sortase"/>
</dbReference>
<feature type="compositionally biased region" description="Low complexity" evidence="2">
    <location>
        <begin position="277"/>
        <end position="288"/>
    </location>
</feature>
<dbReference type="PRINTS" id="PR01217">
    <property type="entry name" value="PRICHEXTENSN"/>
</dbReference>
<dbReference type="InterPro" id="IPR042001">
    <property type="entry name" value="Sortase_F"/>
</dbReference>
<protein>
    <submittedName>
        <fullName evidence="4">Class F sortase</fullName>
    </submittedName>
</protein>
<evidence type="ECO:0000313" key="5">
    <source>
        <dbReference type="Proteomes" id="UP000614410"/>
    </source>
</evidence>
<sequence length="364" mass="36966">MSGRTRQRPAGARYDLVFDADGPGDHPVAERNHRVVLLGHGLRLRLTRTRTGVSLLASGAALSAVAVVLMATLGHPGAGNPLALRVLGQPPAPLVAADRALSTSSPPVEVTIPAIAVKSLLEGLRVNRDGSLQAPRDPNRVGWYSDGPAPGDKGAAVFAGHLDSTTAPAVFWRLAGLLPGDRIYVRRADGRILTFVVDHSAAYQRTNQAAPAAAYGASGSELHLITCHGTYDANVGRYDQSLLVVAKLAASDSPPAPAATPPTEPFQPLPTAGHPIPSASGSTGGRPTSAPPGSPPPAASSQAPRPTPTPPGSPGSTPSPKPSPKPSPNPSPTPPPTPAPTPTPIIPIPTLSPGSAPTHTSAGQ</sequence>
<keyword evidence="3" id="KW-1133">Transmembrane helix</keyword>